<dbReference type="SUPFAM" id="SSF160369">
    <property type="entry name" value="Ribosomal protein L10-like"/>
    <property type="match status" value="1"/>
</dbReference>
<dbReference type="InterPro" id="IPR043141">
    <property type="entry name" value="Ribosomal_uL10-like_sf"/>
</dbReference>
<dbReference type="GeneID" id="19906888"/>
<protein>
    <submittedName>
        <fullName evidence="2">Ribosomal protein L10</fullName>
    </submittedName>
</protein>
<name>A0A075BMT1_9BRYO</name>
<evidence type="ECO:0000256" key="1">
    <source>
        <dbReference type="ARBA" id="ARBA00008889"/>
    </source>
</evidence>
<accession>A0A075BMT1</accession>
<dbReference type="EMBL" id="KC663395">
    <property type="protein sequence ID" value="AHI16139.1"/>
    <property type="molecule type" value="Genomic_DNA"/>
</dbReference>
<geneLocation type="mitochondrion" evidence="2"/>
<reference evidence="2" key="1">
    <citation type="journal article" date="2014" name="Mol. Biol. Evol.">
        <title>350 my of mitochondrial genome stasis in mosses, an early land plant lineage.</title>
        <authorList>
            <person name="Liu Y."/>
            <person name="Medina R."/>
            <person name="Goffinet B."/>
        </authorList>
    </citation>
    <scope>NUCLEOTIDE SEQUENCE</scope>
</reference>
<keyword evidence="2" id="KW-0689">Ribosomal protein</keyword>
<proteinExistence type="inferred from homology"/>
<dbReference type="RefSeq" id="YP_009047345.1">
    <property type="nucleotide sequence ID" value="NC_024515.1"/>
</dbReference>
<keyword evidence="2" id="KW-0496">Mitochondrion</keyword>
<sequence length="187" mass="21451">MLIKQIVIRKKAQEIEKKSPYILLFHCSGLTSRQWRQLKNLLCAFRGRTLFRPNYKRKLPHKNKQGGFIEQLASSAGPTCILYLTKEAPDNTWSQLLPLASYNQNLVLLYGQLQSTLVNHMDIKKAANLEITSVFQQLFELIFYPYNSLCSCLNKPIYALPTIQEKTQGGLLSHQKITNHLITNTNS</sequence>
<keyword evidence="2" id="KW-0687">Ribonucleoprotein</keyword>
<dbReference type="EMBL" id="KC784950">
    <property type="protein sequence ID" value="AGN74097.1"/>
    <property type="molecule type" value="Genomic_DNA"/>
</dbReference>
<comment type="similarity">
    <text evidence="1">Belongs to the universal ribosomal protein uL10 family.</text>
</comment>
<dbReference type="GO" id="GO:0005840">
    <property type="term" value="C:ribosome"/>
    <property type="evidence" value="ECO:0007669"/>
    <property type="project" value="UniProtKB-KW"/>
</dbReference>
<organism evidence="2">
    <name type="scientific">Climacium americanum</name>
    <dbReference type="NCBI Taxonomy" id="94443"/>
    <lineage>
        <taxon>Eukaryota</taxon>
        <taxon>Viridiplantae</taxon>
        <taxon>Streptophyta</taxon>
        <taxon>Embryophyta</taxon>
        <taxon>Bryophyta</taxon>
        <taxon>Bryophytina</taxon>
        <taxon>Bryopsida</taxon>
        <taxon>Bryidae</taxon>
        <taxon>Hypnanae</taxon>
        <taxon>Hypnales</taxon>
        <taxon>Climaciaceae</taxon>
        <taxon>Climacium</taxon>
    </lineage>
</organism>
<reference evidence="3" key="2">
    <citation type="journal article" date="2014" name="Syst. Biol.">
        <title>Mitochondrial Phylogenomics of Early Land Plants: Mitigating the Effects of Saturation, Compositional Heterogeneity, and Codon-usage Bias.</title>
        <authorList>
            <person name="Liu Y."/>
            <person name="Cox C.J."/>
            <person name="Wang W."/>
            <person name="Goffinet B."/>
        </authorList>
    </citation>
    <scope>NUCLEOTIDE SEQUENCE</scope>
</reference>
<dbReference type="AlphaFoldDB" id="A0A075BMT1"/>
<evidence type="ECO:0000313" key="2">
    <source>
        <dbReference type="EMBL" id="AGN74097.1"/>
    </source>
</evidence>
<evidence type="ECO:0000313" key="3">
    <source>
        <dbReference type="EMBL" id="AHI16139.1"/>
    </source>
</evidence>
<gene>
    <name evidence="2" type="primary">rpl10</name>
    <name evidence="2" type="ORF">CldeM_p15</name>
</gene>
<dbReference type="Gene3D" id="3.30.70.1730">
    <property type="match status" value="1"/>
</dbReference>